<evidence type="ECO:0000256" key="3">
    <source>
        <dbReference type="SAM" id="SignalP"/>
    </source>
</evidence>
<feature type="chain" id="PRO_5008274580" evidence="3">
    <location>
        <begin position="26"/>
        <end position="1663"/>
    </location>
</feature>
<dbReference type="OrthoDB" id="200585at2759"/>
<name>A0A196SES2_BLAHN</name>
<gene>
    <name evidence="4" type="ORF">AV274_3787</name>
</gene>
<keyword evidence="2" id="KW-1133">Transmembrane helix</keyword>
<feature type="signal peptide" evidence="3">
    <location>
        <begin position="1"/>
        <end position="25"/>
    </location>
</feature>
<dbReference type="Gene3D" id="2.60.40.10">
    <property type="entry name" value="Immunoglobulins"/>
    <property type="match status" value="2"/>
</dbReference>
<keyword evidence="3" id="KW-0732">Signal</keyword>
<keyword evidence="5" id="KW-1185">Reference proteome</keyword>
<evidence type="ECO:0000313" key="4">
    <source>
        <dbReference type="EMBL" id="OAO14484.1"/>
    </source>
</evidence>
<evidence type="ECO:0000313" key="5">
    <source>
        <dbReference type="Proteomes" id="UP000078348"/>
    </source>
</evidence>
<dbReference type="Proteomes" id="UP000078348">
    <property type="component" value="Unassembled WGS sequence"/>
</dbReference>
<comment type="caution">
    <text evidence="4">The sequence shown here is derived from an EMBL/GenBank/DDBJ whole genome shotgun (WGS) entry which is preliminary data.</text>
</comment>
<dbReference type="EMBL" id="LXWW01000238">
    <property type="protein sequence ID" value="OAO14484.1"/>
    <property type="molecule type" value="Genomic_DNA"/>
</dbReference>
<keyword evidence="2" id="KW-0812">Transmembrane</keyword>
<accession>A0A196SES2</accession>
<keyword evidence="2" id="KW-0472">Membrane</keyword>
<sequence>MCFRIHIILIMRFLAIVLLLALVRTQTTCASDEVYVKFTKKSGANYANEESYQVYSGSTLLVTSPTFVNNGERTVESCLTATTNNQYTLLLKDSYGDSWTTGSWLKAEGKYGNVVFRAMMVAGSEESYTLSLYYPIDKNAEWRMTSGSVTGEWTTYGYADSAWTAVTLGSVTTSTTGPQYFRKTFSGLTGMAAYEMDFMYLYGIVAYINGVEVFRDNMASGAVSASSVATGSYQTLEYHAVVRPSYEAASAQSVLAVELHFLTATTASAVDFNAFVALIAPSTTDSNCYVYGADFTLTASGGTNVANAFDWGKSSYYEASSSYLPATLTLALNGPNALFNAIRIWPAAATGAAPKAFALQGMASSSSSWNDIITATSASYTSSTYTTFSSVFRGDLYKSYRLTLTSAVSYTYIDLYEVQFMVCNLDMPASIEFSPASYSFYRAFEKVKIVPVITDFFGCTVQPALPAGLTMNNDCSVTGRATTTSSTTTYTVSAVISGNTYTGTFSLQITECTNSKILITRTYGTNANYETFSITDSTTQQVVLQVTSNSGQQNNEDWESFLCVSNAKYEVTVGSTSSYWQTTSHLYVSSFLDDTNKETLLRMRYDSYLGLTTSQLFNAQYALPVGSSWYVHNGDIPSDWTGADTSSWTQYTPATFPASTNQIQLYKTTFTVASLSDAAGFVLSLKYKYACVVYINDVEVFRNGVTGDLTASSYSDNIYTEVMYRQVSLPLRTMATDSAAATSYLTEGSNRIAVALIAANSAQTTAQFDAALRVMGDASLSRVFDYTVTSSGISGSPSYVMNQYYGYSMSSTSCADNSFQITFDNDRREWVSSVIVYLYYNQADQQPKQFVLQARNSGDAEWTTLRTVTGMAWSQVGEHKKIWVENNKPWNQYRFQNFDTGDSQDCSWKLSTLDLRSDDTTVTVGQLTYVSTIIFKDIEMAEVYPSEMLFRDFTITPALPAGVSIDPNTGVISGTASAESAATTYTISAKTFTGTAVSATFSLAVQICKDTKGLITLVARLDSWPSEGSYKVFAGIDTTGTPVASNTAFTVASGLNYADFCLDHNIYTLVLYDSLNDGWVNPAGYYLTVDVGTMIIDEGQMPSGVASVSTLFSSVIPFQIDYDSWKIYKAEEEIAENWNAASFDDSTWTVARPDGFGTSEATTVYIRHAVNVPDVDKYYVLNVRVKYAGGIVAYFNGNMVARFNLEDDFDASSESIAVHDATLFSKFHVLLNMVMATSGSNNVIAFEVHRPLGQASSEAIVFDATGVFGVNDCSVVVDSYSAITGTQPSNCELEDLLDLNPTVYGYQPNSVGTYLEWTVENLEGTRFNQFGIQTSSTVSSYGFSLYGRYEPRETYTSMLALLSQSFTAMHRYSFDVESGVAAYNQFRVEVDAAASTSVNVNAYMFLYCKATGTLCPAVGAYPAVSEGQISPGSCERGYRGYSYRECANGQLGEVKTDKCVMKVPDRLSYGFNRLSFVIGLETSSERPRYSNIITNFYLDEGSTLPSGLTLDPTTGVISGNAQIEQDDRAYVIYGSNAVGATSTTVYISVRKGRCMAEGNFETTEVGKVAEYDCSLAGAYVGTQKRACVLGTRDGEWQRISGYCMPIFMIVLLVVVVIVIVMAVVFVLMRSRKTKAVGGVKGKRVAKAAPKKNQNKNTAKKVKV</sequence>
<protein>
    <submittedName>
        <fullName evidence="4">He PIG protein family</fullName>
    </submittedName>
</protein>
<evidence type="ECO:0000256" key="2">
    <source>
        <dbReference type="SAM" id="Phobius"/>
    </source>
</evidence>
<feature type="transmembrane region" description="Helical" evidence="2">
    <location>
        <begin position="1606"/>
        <end position="1627"/>
    </location>
</feature>
<dbReference type="Pfam" id="PF05345">
    <property type="entry name" value="He_PIG"/>
    <property type="match status" value="2"/>
</dbReference>
<proteinExistence type="predicted"/>
<reference evidence="4 5" key="1">
    <citation type="submission" date="2016-05" db="EMBL/GenBank/DDBJ databases">
        <title>Nuclear genome of Blastocystis sp. subtype 1 NandII.</title>
        <authorList>
            <person name="Gentekaki E."/>
            <person name="Curtis B."/>
            <person name="Stairs C."/>
            <person name="Eme L."/>
            <person name="Herman E."/>
            <person name="Klimes V."/>
            <person name="Arias M.C."/>
            <person name="Elias M."/>
            <person name="Hilliou F."/>
            <person name="Klute M."/>
            <person name="Malik S.-B."/>
            <person name="Pightling A."/>
            <person name="Rachubinski R."/>
            <person name="Salas D."/>
            <person name="Schlacht A."/>
            <person name="Suga H."/>
            <person name="Archibald J."/>
            <person name="Ball S.G."/>
            <person name="Clark G."/>
            <person name="Dacks J."/>
            <person name="Van Der Giezen M."/>
            <person name="Tsaousis A."/>
            <person name="Roger A."/>
        </authorList>
    </citation>
    <scope>NUCLEOTIDE SEQUENCE [LARGE SCALE GENOMIC DNA]</scope>
    <source>
        <strain evidence="5">ATCC 50177 / NandII</strain>
    </source>
</reference>
<dbReference type="InterPro" id="IPR013783">
    <property type="entry name" value="Ig-like_fold"/>
</dbReference>
<evidence type="ECO:0000256" key="1">
    <source>
        <dbReference type="SAM" id="MobiDB-lite"/>
    </source>
</evidence>
<organism evidence="4 5">
    <name type="scientific">Blastocystis sp. subtype 1 (strain ATCC 50177 / NandII)</name>
    <dbReference type="NCBI Taxonomy" id="478820"/>
    <lineage>
        <taxon>Eukaryota</taxon>
        <taxon>Sar</taxon>
        <taxon>Stramenopiles</taxon>
        <taxon>Bigyra</taxon>
        <taxon>Opalozoa</taxon>
        <taxon>Opalinata</taxon>
        <taxon>Blastocystidae</taxon>
        <taxon>Blastocystis</taxon>
    </lineage>
</organism>
<feature type="region of interest" description="Disordered" evidence="1">
    <location>
        <begin position="1644"/>
        <end position="1663"/>
    </location>
</feature>
<dbReference type="Gene3D" id="2.60.120.260">
    <property type="entry name" value="Galactose-binding domain-like"/>
    <property type="match status" value="2"/>
</dbReference>